<organism evidence="1 2">
    <name type="scientific">Kaistella daneshvariae</name>
    <dbReference type="NCBI Taxonomy" id="2487074"/>
    <lineage>
        <taxon>Bacteria</taxon>
        <taxon>Pseudomonadati</taxon>
        <taxon>Bacteroidota</taxon>
        <taxon>Flavobacteriia</taxon>
        <taxon>Flavobacteriales</taxon>
        <taxon>Weeksellaceae</taxon>
        <taxon>Chryseobacterium group</taxon>
        <taxon>Kaistella</taxon>
    </lineage>
</organism>
<keyword evidence="2" id="KW-1185">Reference proteome</keyword>
<sequence>MAKKAGIFMLLFFLFISCGTREEEAENEKFIGVWEWVSTTGGISNTTETPDKTGIVRTLTLTDNYMFTITENDKIVKEGTYRLEDDITDTDHREKQFLRLLNYHHYIVSEITATDMHLADDVPDGYSYHYKK</sequence>
<gene>
    <name evidence="1" type="ORF">EIB71_01150</name>
</gene>
<dbReference type="Proteomes" id="UP000274483">
    <property type="component" value="Chromosome"/>
</dbReference>
<dbReference type="EMBL" id="CP034158">
    <property type="protein sequence ID" value="AZI66367.1"/>
    <property type="molecule type" value="Genomic_DNA"/>
</dbReference>
<accession>A0ABN5SZW2</accession>
<evidence type="ECO:0000313" key="1">
    <source>
        <dbReference type="EMBL" id="AZI66367.1"/>
    </source>
</evidence>
<evidence type="ECO:0000313" key="2">
    <source>
        <dbReference type="Proteomes" id="UP000274483"/>
    </source>
</evidence>
<reference evidence="1 2" key="1">
    <citation type="submission" date="2018-11" db="EMBL/GenBank/DDBJ databases">
        <title>Proposal to divide the Flavobacteriaceae and reorganize its genera based on Amino Acid Identity values calculated from whole genome sequences.</title>
        <authorList>
            <person name="Nicholson A.C."/>
            <person name="Gulvik C.A."/>
            <person name="Whitney A.M."/>
            <person name="Humrighouse B.W."/>
            <person name="Bell M."/>
            <person name="Holmes B."/>
            <person name="Steigerwalt A.G."/>
            <person name="Villarma A."/>
            <person name="Sheth M."/>
            <person name="Batra D."/>
            <person name="Pryor J."/>
            <person name="Bernardet J.-F."/>
            <person name="Hugo C."/>
            <person name="Kampfer P."/>
            <person name="Newman J.D."/>
            <person name="McQuiston J.R."/>
        </authorList>
    </citation>
    <scope>NUCLEOTIDE SEQUENCE [LARGE SCALE GENOMIC DNA]</scope>
    <source>
        <strain evidence="1 2">H3001</strain>
    </source>
</reference>
<dbReference type="RefSeq" id="WP_124757006.1">
    <property type="nucleotide sequence ID" value="NZ_CBCRWA010000001.1"/>
</dbReference>
<evidence type="ECO:0008006" key="3">
    <source>
        <dbReference type="Google" id="ProtNLM"/>
    </source>
</evidence>
<dbReference type="PROSITE" id="PS51257">
    <property type="entry name" value="PROKAR_LIPOPROTEIN"/>
    <property type="match status" value="1"/>
</dbReference>
<name>A0ABN5SZW2_9FLAO</name>
<protein>
    <recommendedName>
        <fullName evidence="3">Lipocalin-like domain-containing protein</fullName>
    </recommendedName>
</protein>
<proteinExistence type="predicted"/>